<gene>
    <name evidence="2" type="ORF">AKG37_07555</name>
    <name evidence="3" type="ORF">KCQ59_10015</name>
</gene>
<sequence>MKKRLIGLFFITLCILVLNSTPNHLTLSEEELDKKVIQVLDSLWKEHGLLHYQIVKTDPTISIGINTSKDIAGLQSVLEKKLPKQALEDYEIEIFQRNKNDLNVE</sequence>
<keyword evidence="1" id="KW-0732">Signal</keyword>
<evidence type="ECO:0000313" key="5">
    <source>
        <dbReference type="Proteomes" id="UP000676804"/>
    </source>
</evidence>
<dbReference type="Proteomes" id="UP000050272">
    <property type="component" value="Unassembled WGS sequence"/>
</dbReference>
<feature type="signal peptide" evidence="1">
    <location>
        <begin position="1"/>
        <end position="20"/>
    </location>
</feature>
<dbReference type="Proteomes" id="UP000676804">
    <property type="component" value="Unassembled WGS sequence"/>
</dbReference>
<dbReference type="Pfam" id="PF26328">
    <property type="entry name" value="YolC_YozM"/>
    <property type="match status" value="1"/>
</dbReference>
<dbReference type="EMBL" id="JAGQFH010000023">
    <property type="protein sequence ID" value="MBR8690114.1"/>
    <property type="molecule type" value="Genomic_DNA"/>
</dbReference>
<accession>A0ABD4QLY0</accession>
<proteinExistence type="predicted"/>
<reference evidence="3 5" key="2">
    <citation type="submission" date="2021-04" db="EMBL/GenBank/DDBJ databases">
        <title>Isolation of newly marine bacteria for enzymatic activity.</title>
        <authorList>
            <person name="Hadi W.A.M."/>
            <person name="Nair A.J.J."/>
            <person name="Edwin B.T."/>
        </authorList>
    </citation>
    <scope>NUCLEOTIDE SEQUENCE [LARGE SCALE GENOMIC DNA]</scope>
    <source>
        <strain evidence="3 5">B28A</strain>
    </source>
</reference>
<dbReference type="InterPro" id="IPR058995">
    <property type="entry name" value="YolC/YozM-like"/>
</dbReference>
<keyword evidence="4" id="KW-1185">Reference proteome</keyword>
<protein>
    <submittedName>
        <fullName evidence="3">Uncharacterized protein</fullName>
    </submittedName>
</protein>
<name>A0ABD4QLY0_9BACI</name>
<feature type="chain" id="PRO_5044725664" evidence="1">
    <location>
        <begin position="21"/>
        <end position="105"/>
    </location>
</feature>
<evidence type="ECO:0000313" key="3">
    <source>
        <dbReference type="EMBL" id="MBR8690114.1"/>
    </source>
</evidence>
<comment type="caution">
    <text evidence="3">The sequence shown here is derived from an EMBL/GenBank/DDBJ whole genome shotgun (WGS) entry which is preliminary data.</text>
</comment>
<evidence type="ECO:0000313" key="4">
    <source>
        <dbReference type="Proteomes" id="UP000050272"/>
    </source>
</evidence>
<dbReference type="EMBL" id="LGYN01000023">
    <property type="protein sequence ID" value="KPN13925.1"/>
    <property type="molecule type" value="Genomic_DNA"/>
</dbReference>
<organism evidence="3 5">
    <name type="scientific">Bacillus australimaris</name>
    <dbReference type="NCBI Taxonomy" id="1326968"/>
    <lineage>
        <taxon>Bacteria</taxon>
        <taxon>Bacillati</taxon>
        <taxon>Bacillota</taxon>
        <taxon>Bacilli</taxon>
        <taxon>Bacillales</taxon>
        <taxon>Bacillaceae</taxon>
        <taxon>Bacillus</taxon>
    </lineage>
</organism>
<dbReference type="RefSeq" id="WP_060698645.1">
    <property type="nucleotide sequence ID" value="NZ_JAGQFH010000023.1"/>
</dbReference>
<reference evidence="2 4" key="1">
    <citation type="submission" date="2015-07" db="EMBL/GenBank/DDBJ databases">
        <title>Bacillus zhangzhouensis sp. nov. and Bacillus nanhaiticus sp. nov.</title>
        <authorList>
            <person name="Liu Y."/>
            <person name="Lai Q."/>
            <person name="Shao Z."/>
        </authorList>
    </citation>
    <scope>NUCLEOTIDE SEQUENCE [LARGE SCALE GENOMIC DNA]</scope>
    <source>
        <strain evidence="2 4">NH7I_1</strain>
    </source>
</reference>
<evidence type="ECO:0000313" key="2">
    <source>
        <dbReference type="EMBL" id="KPN13925.1"/>
    </source>
</evidence>
<evidence type="ECO:0000256" key="1">
    <source>
        <dbReference type="SAM" id="SignalP"/>
    </source>
</evidence>
<dbReference type="AlphaFoldDB" id="A0ABD4QLY0"/>